<feature type="transmembrane region" description="Helical" evidence="9">
    <location>
        <begin position="63"/>
        <end position="82"/>
    </location>
</feature>
<keyword evidence="3" id="KW-1003">Cell membrane</keyword>
<keyword evidence="7 9" id="KW-0472">Membrane</keyword>
<comment type="subcellular location">
    <subcellularLocation>
        <location evidence="1">Cell inner membrane</location>
        <topology evidence="1">Multi-pass membrane protein</topology>
    </subcellularLocation>
</comment>
<comment type="similarity">
    <text evidence="8">Belongs to the TsuA/YedE (TC 9.B.102) family.</text>
</comment>
<name>A0ABT1T3K8_9SPHI</name>
<sequence length="185" mass="20099">MIELLKQPWPWYASGTAITFIMVLLLYFGKSFGFSSNLRTLCTLAGAGKTHHFFDFNWRTQRWNLLFMAGAVFGGYLSAVWLKSDQPLQLAPSTIADLQTLGVPFDGGLNPSSIFNWSFAFSPKGLITLLGGGLMVGFGSRYAGGCTSGHAISGLSNLQLPSLWAVIGFFAGGLMMTHVLFPLIF</sequence>
<dbReference type="PANTHER" id="PTHR30574:SF1">
    <property type="entry name" value="SULPHUR TRANSPORT DOMAIN-CONTAINING PROTEIN"/>
    <property type="match status" value="1"/>
</dbReference>
<keyword evidence="6 9" id="KW-1133">Transmembrane helix</keyword>
<dbReference type="RefSeq" id="WP_256539337.1">
    <property type="nucleotide sequence ID" value="NZ_JANHOH010000002.1"/>
</dbReference>
<evidence type="ECO:0000256" key="2">
    <source>
        <dbReference type="ARBA" id="ARBA00022448"/>
    </source>
</evidence>
<proteinExistence type="inferred from homology"/>
<evidence type="ECO:0000313" key="11">
    <source>
        <dbReference type="Proteomes" id="UP001204376"/>
    </source>
</evidence>
<keyword evidence="2" id="KW-0813">Transport</keyword>
<accession>A0ABT1T3K8</accession>
<reference evidence="10 11" key="1">
    <citation type="submission" date="2022-07" db="EMBL/GenBank/DDBJ databases">
        <title>Mucilaginibacter sp. JC4.</title>
        <authorList>
            <person name="Le V."/>
            <person name="Ko S.-R."/>
            <person name="Ahn C.-Y."/>
            <person name="Oh H.-M."/>
        </authorList>
    </citation>
    <scope>NUCLEOTIDE SEQUENCE [LARGE SCALE GENOMIC DNA]</scope>
    <source>
        <strain evidence="10 11">JC4</strain>
    </source>
</reference>
<keyword evidence="4" id="KW-0997">Cell inner membrane</keyword>
<comment type="caution">
    <text evidence="10">The sequence shown here is derived from an EMBL/GenBank/DDBJ whole genome shotgun (WGS) entry which is preliminary data.</text>
</comment>
<dbReference type="InterPro" id="IPR007272">
    <property type="entry name" value="Sulf_transp_TsuA/YedE"/>
</dbReference>
<evidence type="ECO:0000256" key="9">
    <source>
        <dbReference type="SAM" id="Phobius"/>
    </source>
</evidence>
<evidence type="ECO:0000256" key="5">
    <source>
        <dbReference type="ARBA" id="ARBA00022692"/>
    </source>
</evidence>
<evidence type="ECO:0000256" key="7">
    <source>
        <dbReference type="ARBA" id="ARBA00023136"/>
    </source>
</evidence>
<dbReference type="PANTHER" id="PTHR30574">
    <property type="entry name" value="INNER MEMBRANE PROTEIN YEDE"/>
    <property type="match status" value="1"/>
</dbReference>
<feature type="transmembrane region" description="Helical" evidence="9">
    <location>
        <begin position="163"/>
        <end position="184"/>
    </location>
</feature>
<evidence type="ECO:0000313" key="10">
    <source>
        <dbReference type="EMBL" id="MCQ6959149.1"/>
    </source>
</evidence>
<dbReference type="Pfam" id="PF04143">
    <property type="entry name" value="Sulf_transp"/>
    <property type="match status" value="1"/>
</dbReference>
<keyword evidence="11" id="KW-1185">Reference proteome</keyword>
<feature type="transmembrane region" description="Helical" evidence="9">
    <location>
        <begin position="12"/>
        <end position="29"/>
    </location>
</feature>
<evidence type="ECO:0000256" key="3">
    <source>
        <dbReference type="ARBA" id="ARBA00022475"/>
    </source>
</evidence>
<protein>
    <submittedName>
        <fullName evidence="10">YeeE/YedE family protein</fullName>
    </submittedName>
</protein>
<keyword evidence="5 9" id="KW-0812">Transmembrane</keyword>
<evidence type="ECO:0000256" key="1">
    <source>
        <dbReference type="ARBA" id="ARBA00004429"/>
    </source>
</evidence>
<evidence type="ECO:0000256" key="8">
    <source>
        <dbReference type="ARBA" id="ARBA00035655"/>
    </source>
</evidence>
<dbReference type="EMBL" id="JANHOH010000002">
    <property type="protein sequence ID" value="MCQ6959149.1"/>
    <property type="molecule type" value="Genomic_DNA"/>
</dbReference>
<dbReference type="Proteomes" id="UP001204376">
    <property type="component" value="Unassembled WGS sequence"/>
</dbReference>
<evidence type="ECO:0000256" key="6">
    <source>
        <dbReference type="ARBA" id="ARBA00022989"/>
    </source>
</evidence>
<evidence type="ECO:0000256" key="4">
    <source>
        <dbReference type="ARBA" id="ARBA00022519"/>
    </source>
</evidence>
<organism evidence="10 11">
    <name type="scientific">Mucilaginibacter aquariorum</name>
    <dbReference type="NCBI Taxonomy" id="2967225"/>
    <lineage>
        <taxon>Bacteria</taxon>
        <taxon>Pseudomonadati</taxon>
        <taxon>Bacteroidota</taxon>
        <taxon>Sphingobacteriia</taxon>
        <taxon>Sphingobacteriales</taxon>
        <taxon>Sphingobacteriaceae</taxon>
        <taxon>Mucilaginibacter</taxon>
    </lineage>
</organism>
<gene>
    <name evidence="10" type="ORF">NPE20_14325</name>
</gene>